<evidence type="ECO:0000256" key="2">
    <source>
        <dbReference type="ARBA" id="ARBA00022679"/>
    </source>
</evidence>
<keyword evidence="3 6" id="KW-0812">Transmembrane</keyword>
<dbReference type="CDD" id="cd13962">
    <property type="entry name" value="PT_UbiA_UBIAD1"/>
    <property type="match status" value="1"/>
</dbReference>
<dbReference type="PIRSF" id="PIRSF005355">
    <property type="entry name" value="UBIAD1"/>
    <property type="match status" value="1"/>
</dbReference>
<comment type="subcellular location">
    <subcellularLocation>
        <location evidence="1">Membrane</location>
        <topology evidence="1">Multi-pass membrane protein</topology>
    </subcellularLocation>
</comment>
<dbReference type="OrthoDB" id="9767568at2"/>
<evidence type="ECO:0000256" key="1">
    <source>
        <dbReference type="ARBA" id="ARBA00004141"/>
    </source>
</evidence>
<dbReference type="AlphaFoldDB" id="A0A1G7NH26"/>
<dbReference type="STRING" id="571438.SAMN05192586_11166"/>
<dbReference type="EMBL" id="FNBX01000011">
    <property type="protein sequence ID" value="SDF72609.1"/>
    <property type="molecule type" value="Genomic_DNA"/>
</dbReference>
<evidence type="ECO:0000256" key="5">
    <source>
        <dbReference type="ARBA" id="ARBA00023136"/>
    </source>
</evidence>
<dbReference type="GO" id="GO:0004659">
    <property type="term" value="F:prenyltransferase activity"/>
    <property type="evidence" value="ECO:0007669"/>
    <property type="project" value="InterPro"/>
</dbReference>
<feature type="transmembrane region" description="Helical" evidence="6">
    <location>
        <begin position="36"/>
        <end position="54"/>
    </location>
</feature>
<dbReference type="Proteomes" id="UP000199355">
    <property type="component" value="Unassembled WGS sequence"/>
</dbReference>
<keyword evidence="8" id="KW-1185">Reference proteome</keyword>
<dbReference type="GO" id="GO:0009234">
    <property type="term" value="P:menaquinone biosynthetic process"/>
    <property type="evidence" value="ECO:0007669"/>
    <property type="project" value="TreeGrafter"/>
</dbReference>
<dbReference type="InterPro" id="IPR000537">
    <property type="entry name" value="UbiA_prenyltransferase"/>
</dbReference>
<organism evidence="7 8">
    <name type="scientific">Desulfovibrio legallii</name>
    <dbReference type="NCBI Taxonomy" id="571438"/>
    <lineage>
        <taxon>Bacteria</taxon>
        <taxon>Pseudomonadati</taxon>
        <taxon>Thermodesulfobacteriota</taxon>
        <taxon>Desulfovibrionia</taxon>
        <taxon>Desulfovibrionales</taxon>
        <taxon>Desulfovibrionaceae</taxon>
        <taxon>Desulfovibrio</taxon>
    </lineage>
</organism>
<accession>A0A1G7NH26</accession>
<evidence type="ECO:0000313" key="7">
    <source>
        <dbReference type="EMBL" id="SDF72609.1"/>
    </source>
</evidence>
<keyword evidence="4 6" id="KW-1133">Transmembrane helix</keyword>
<dbReference type="GO" id="GO:0042371">
    <property type="term" value="P:vitamin K biosynthetic process"/>
    <property type="evidence" value="ECO:0007669"/>
    <property type="project" value="TreeGrafter"/>
</dbReference>
<sequence>MTCRALLRAAWQPRPADAPPLPPRAKFRAWRQACRPPFFITAAIPVLLALAFAFQTQGAVSPRQWGIWGLLLLGCFMGLTIANFANDLFDHILGVDGGDNIGGSRVIQSGLISPRQLSVALLLLTPATLAVGGLLICGAPAPLRPGLWAASLFAVASAVFYVAPPIRYGHRALGELFVCCNMGFIIVGASSVLLLGRFDPRSLALALPVGLMVAGVLYYQSLPEIDTDAAAGKRTLANCLGKPRAAFLFTLWWPTVWVLLGNLWAVGLAGWPVALALLTLPLYLRARAHIAAAGQGDWLPLDNHGALVRLCYLGSGLALIIGVAAA</sequence>
<name>A0A1G7NH26_9BACT</name>
<evidence type="ECO:0000256" key="3">
    <source>
        <dbReference type="ARBA" id="ARBA00022692"/>
    </source>
</evidence>
<feature type="transmembrane region" description="Helical" evidence="6">
    <location>
        <begin position="176"/>
        <end position="196"/>
    </location>
</feature>
<proteinExistence type="predicted"/>
<feature type="transmembrane region" description="Helical" evidence="6">
    <location>
        <begin position="66"/>
        <end position="85"/>
    </location>
</feature>
<feature type="transmembrane region" description="Helical" evidence="6">
    <location>
        <begin position="119"/>
        <end position="141"/>
    </location>
</feature>
<keyword evidence="2 7" id="KW-0808">Transferase</keyword>
<dbReference type="InterPro" id="IPR026046">
    <property type="entry name" value="UBIAD1"/>
</dbReference>
<feature type="transmembrane region" description="Helical" evidence="6">
    <location>
        <begin position="147"/>
        <end position="164"/>
    </location>
</feature>
<dbReference type="PANTHER" id="PTHR13929:SF0">
    <property type="entry name" value="UBIA PRENYLTRANSFERASE DOMAIN-CONTAINING PROTEIN 1"/>
    <property type="match status" value="1"/>
</dbReference>
<dbReference type="Pfam" id="PF01040">
    <property type="entry name" value="UbiA"/>
    <property type="match status" value="1"/>
</dbReference>
<protein>
    <submittedName>
        <fullName evidence="7">1,4-dihydroxy-2-naphthoate prenyltransferase</fullName>
    </submittedName>
</protein>
<feature type="transmembrane region" description="Helical" evidence="6">
    <location>
        <begin position="243"/>
        <end position="260"/>
    </location>
</feature>
<dbReference type="RefSeq" id="WP_092154090.1">
    <property type="nucleotide sequence ID" value="NZ_FNBX01000011.1"/>
</dbReference>
<evidence type="ECO:0000256" key="4">
    <source>
        <dbReference type="ARBA" id="ARBA00022989"/>
    </source>
</evidence>
<feature type="transmembrane region" description="Helical" evidence="6">
    <location>
        <begin position="306"/>
        <end position="325"/>
    </location>
</feature>
<evidence type="ECO:0000256" key="6">
    <source>
        <dbReference type="SAM" id="Phobius"/>
    </source>
</evidence>
<feature type="transmembrane region" description="Helical" evidence="6">
    <location>
        <begin position="202"/>
        <end position="222"/>
    </location>
</feature>
<evidence type="ECO:0000313" key="8">
    <source>
        <dbReference type="Proteomes" id="UP000199355"/>
    </source>
</evidence>
<reference evidence="8" key="1">
    <citation type="submission" date="2016-10" db="EMBL/GenBank/DDBJ databases">
        <authorList>
            <person name="Varghese N."/>
            <person name="Submissions S."/>
        </authorList>
    </citation>
    <scope>NUCLEOTIDE SEQUENCE [LARGE SCALE GENOMIC DNA]</scope>
    <source>
        <strain evidence="8">KHC7</strain>
    </source>
</reference>
<keyword evidence="5 6" id="KW-0472">Membrane</keyword>
<dbReference type="PANTHER" id="PTHR13929">
    <property type="entry name" value="1,4-DIHYDROXY-2-NAPHTHOATE OCTAPRENYLTRANSFERASE"/>
    <property type="match status" value="1"/>
</dbReference>
<gene>
    <name evidence="7" type="ORF">SAMN05192586_11166</name>
</gene>
<dbReference type="GO" id="GO:0016020">
    <property type="term" value="C:membrane"/>
    <property type="evidence" value="ECO:0007669"/>
    <property type="project" value="UniProtKB-SubCell"/>
</dbReference>